<evidence type="ECO:0000256" key="1">
    <source>
        <dbReference type="SAM" id="Phobius"/>
    </source>
</evidence>
<dbReference type="Pfam" id="PF04773">
    <property type="entry name" value="FecR"/>
    <property type="match status" value="1"/>
</dbReference>
<feature type="transmembrane region" description="Helical" evidence="1">
    <location>
        <begin position="72"/>
        <end position="94"/>
    </location>
</feature>
<dbReference type="EMBL" id="JBHUIT010000027">
    <property type="protein sequence ID" value="MFD2257427.1"/>
    <property type="molecule type" value="Genomic_DNA"/>
</dbReference>
<organism evidence="3 4">
    <name type="scientific">Luteolibacter algae</name>
    <dbReference type="NCBI Taxonomy" id="454151"/>
    <lineage>
        <taxon>Bacteria</taxon>
        <taxon>Pseudomonadati</taxon>
        <taxon>Verrucomicrobiota</taxon>
        <taxon>Verrucomicrobiia</taxon>
        <taxon>Verrucomicrobiales</taxon>
        <taxon>Verrucomicrobiaceae</taxon>
        <taxon>Luteolibacter</taxon>
    </lineage>
</organism>
<dbReference type="SUPFAM" id="SSF49899">
    <property type="entry name" value="Concanavalin A-like lectins/glucanases"/>
    <property type="match status" value="1"/>
</dbReference>
<feature type="domain" description="FecR protein" evidence="2">
    <location>
        <begin position="157"/>
        <end position="236"/>
    </location>
</feature>
<accession>A0ABW5D934</accession>
<dbReference type="InterPro" id="IPR012373">
    <property type="entry name" value="Ferrdict_sens_TM"/>
</dbReference>
<protein>
    <submittedName>
        <fullName evidence="3">LamG-like jellyroll fold domain-containing protein</fullName>
    </submittedName>
</protein>
<dbReference type="RefSeq" id="WP_386820715.1">
    <property type="nucleotide sequence ID" value="NZ_JBHUIT010000027.1"/>
</dbReference>
<keyword evidence="1" id="KW-0472">Membrane</keyword>
<reference evidence="4" key="1">
    <citation type="journal article" date="2019" name="Int. J. Syst. Evol. Microbiol.">
        <title>The Global Catalogue of Microorganisms (GCM) 10K type strain sequencing project: providing services to taxonomists for standard genome sequencing and annotation.</title>
        <authorList>
            <consortium name="The Broad Institute Genomics Platform"/>
            <consortium name="The Broad Institute Genome Sequencing Center for Infectious Disease"/>
            <person name="Wu L."/>
            <person name="Ma J."/>
        </authorList>
    </citation>
    <scope>NUCLEOTIDE SEQUENCE [LARGE SCALE GENOMIC DNA]</scope>
    <source>
        <strain evidence="4">CGMCC 4.7106</strain>
    </source>
</reference>
<name>A0ABW5D934_9BACT</name>
<keyword evidence="4" id="KW-1185">Reference proteome</keyword>
<keyword evidence="1" id="KW-1133">Transmembrane helix</keyword>
<dbReference type="Gene3D" id="2.60.120.200">
    <property type="match status" value="1"/>
</dbReference>
<evidence type="ECO:0000313" key="4">
    <source>
        <dbReference type="Proteomes" id="UP001597375"/>
    </source>
</evidence>
<dbReference type="Pfam" id="PF13385">
    <property type="entry name" value="Laminin_G_3"/>
    <property type="match status" value="1"/>
</dbReference>
<comment type="caution">
    <text evidence="3">The sequence shown here is derived from an EMBL/GenBank/DDBJ whole genome shotgun (WGS) entry which is preliminary data.</text>
</comment>
<evidence type="ECO:0000259" key="2">
    <source>
        <dbReference type="Pfam" id="PF04773"/>
    </source>
</evidence>
<dbReference type="PANTHER" id="PTHR30273:SF2">
    <property type="entry name" value="PROTEIN FECR"/>
    <property type="match status" value="1"/>
</dbReference>
<evidence type="ECO:0000313" key="3">
    <source>
        <dbReference type="EMBL" id="MFD2257427.1"/>
    </source>
</evidence>
<dbReference type="InterPro" id="IPR006860">
    <property type="entry name" value="FecR"/>
</dbReference>
<proteinExistence type="predicted"/>
<gene>
    <name evidence="3" type="ORF">ACFSSA_12150</name>
</gene>
<dbReference type="PANTHER" id="PTHR30273">
    <property type="entry name" value="PERIPLASMIC SIGNAL SENSOR AND SIGMA FACTOR ACTIVATOR FECR-RELATED"/>
    <property type="match status" value="1"/>
</dbReference>
<dbReference type="Proteomes" id="UP001597375">
    <property type="component" value="Unassembled WGS sequence"/>
</dbReference>
<sequence length="534" mass="58255">MSSQELKRLIDELIDDEISEADFLRLEAELSVDAGARAVYYDRLTLNALLQSEASQAEGKTVPFHRGGKRGYMVAATAVAAVFILTAVGLWIGAGPMKGANKEDFMVSRNPEAPKESCASGFAVVSGQAGVSWENAPSLPDGALLPTGQLRLESGIAQLELFSGVTLTVEGQAEFELISSMEMIVTSGKLRAHVPEAAQGFRVHTPNGEIVDLGTEFALDISAGRSELHVIAGEVQWHPIGAEMTSLKKGQGLRIDSLGKELNRKPEDFVGNEDVRELLSSARDIRHRDWRRFRESLYADPRLVAFYDMKSADSTVRNLQNSAADGIGNSAAIVAAVSASDRWGNPGGALDFSPAGSRIRMAVPGDFDGLTLLVWVKINSLDRWYNSLFLTDGHDRHEPHWQILDDGRMFFSVKKYGDGARGPGPDKHICLSPPFWTPAMSGQWLMLATTYNSDSGAVVHFLNGEILSREIIPTDYRVKNVRIGNASIGNWSAPVISDPEYAVRNLNGSMSEFALFREALTSDDIQKIYDNGKP</sequence>
<dbReference type="Gene3D" id="2.60.120.1440">
    <property type="match status" value="1"/>
</dbReference>
<keyword evidence="1" id="KW-0812">Transmembrane</keyword>
<dbReference type="InterPro" id="IPR013320">
    <property type="entry name" value="ConA-like_dom_sf"/>
</dbReference>